<dbReference type="AlphaFoldDB" id="I7Z969"/>
<accession>I7Z969</accession>
<evidence type="ECO:0000313" key="2">
    <source>
        <dbReference type="Proteomes" id="UP000003704"/>
    </source>
</evidence>
<organism evidence="1 2">
    <name type="scientific">Hydrocarboniphaga effusa AP103</name>
    <dbReference type="NCBI Taxonomy" id="1172194"/>
    <lineage>
        <taxon>Bacteria</taxon>
        <taxon>Pseudomonadati</taxon>
        <taxon>Pseudomonadota</taxon>
        <taxon>Gammaproteobacteria</taxon>
        <taxon>Nevskiales</taxon>
        <taxon>Nevskiaceae</taxon>
        <taxon>Hydrocarboniphaga</taxon>
    </lineage>
</organism>
<sequence>MGLVPVVAGVVLAMAGCASSPSQKAPDGVQDLYARLAKRNETYVVEGICRLGGSSVSKGESQYGSCPYGYERAGRLYFSLATLEPVETHISCKVYNINEKNKSSTCDEFVYADLYSSSAAQKTAAFVGAALKFGTQMSMPQSLDADLFKRYVESSLPTQQRLKILRDDETYRAGFRARLAEESRQEELARANAKAEDARKRAQFRQSVAEANSTADRSFAALSATQKNVGSTVCSRDNRIGYVEQATGAKIKVLLRGRAVAQRDAVFGRNPLGPFEVDKTGLSFEQVHGPNSSNIELPVVDPNFLFKPHQTVRIAPVAASHIWDEGRFWAPCDWRVS</sequence>
<gene>
    <name evidence="1" type="ORF">WQQ_35690</name>
</gene>
<protein>
    <submittedName>
        <fullName evidence="1">Uncharacterized protein</fullName>
    </submittedName>
</protein>
<keyword evidence="2" id="KW-1185">Reference proteome</keyword>
<comment type="caution">
    <text evidence="1">The sequence shown here is derived from an EMBL/GenBank/DDBJ whole genome shotgun (WGS) entry which is preliminary data.</text>
</comment>
<dbReference type="EMBL" id="AKGD01000003">
    <property type="protein sequence ID" value="EIT68374.1"/>
    <property type="molecule type" value="Genomic_DNA"/>
</dbReference>
<reference evidence="1 2" key="1">
    <citation type="journal article" date="2012" name="J. Bacteriol.">
        <title>Genome Sequence of n-Alkane-Degrading Hydrocarboniphaga effusa Strain AP103T (ATCC BAA-332T).</title>
        <authorList>
            <person name="Chang H.K."/>
            <person name="Zylstra G.J."/>
            <person name="Chae J.C."/>
        </authorList>
    </citation>
    <scope>NUCLEOTIDE SEQUENCE [LARGE SCALE GENOMIC DNA]</scope>
    <source>
        <strain evidence="1 2">AP103</strain>
    </source>
</reference>
<dbReference type="Proteomes" id="UP000003704">
    <property type="component" value="Unassembled WGS sequence"/>
</dbReference>
<name>I7Z969_9GAMM</name>
<proteinExistence type="predicted"/>
<evidence type="ECO:0000313" key="1">
    <source>
        <dbReference type="EMBL" id="EIT68374.1"/>
    </source>
</evidence>